<protein>
    <submittedName>
        <fullName evidence="2">Uma2 family endonuclease</fullName>
    </submittedName>
</protein>
<dbReference type="PANTHER" id="PTHR36558:SF1">
    <property type="entry name" value="RESTRICTION ENDONUCLEASE DOMAIN-CONTAINING PROTEIN-RELATED"/>
    <property type="match status" value="1"/>
</dbReference>
<dbReference type="EMBL" id="JBBLZC010000003">
    <property type="protein sequence ID" value="MEK0082493.1"/>
    <property type="molecule type" value="Genomic_DNA"/>
</dbReference>
<feature type="domain" description="Putative restriction endonuclease" evidence="1">
    <location>
        <begin position="14"/>
        <end position="169"/>
    </location>
</feature>
<organism evidence="2 3">
    <name type="scientific">Benzoatithermus flavus</name>
    <dbReference type="NCBI Taxonomy" id="3108223"/>
    <lineage>
        <taxon>Bacteria</taxon>
        <taxon>Pseudomonadati</taxon>
        <taxon>Pseudomonadota</taxon>
        <taxon>Alphaproteobacteria</taxon>
        <taxon>Geminicoccales</taxon>
        <taxon>Geminicoccaceae</taxon>
        <taxon>Benzoatithermus</taxon>
    </lineage>
</organism>
<dbReference type="GO" id="GO:0004519">
    <property type="term" value="F:endonuclease activity"/>
    <property type="evidence" value="ECO:0007669"/>
    <property type="project" value="UniProtKB-KW"/>
</dbReference>
<name>A0ABU8XMT7_9PROT</name>
<dbReference type="Proteomes" id="UP001375743">
    <property type="component" value="Unassembled WGS sequence"/>
</dbReference>
<dbReference type="InterPro" id="IPR012296">
    <property type="entry name" value="Nuclease_put_TT1808"/>
</dbReference>
<dbReference type="InterPro" id="IPR008538">
    <property type="entry name" value="Uma2"/>
</dbReference>
<proteinExistence type="predicted"/>
<sequence length="191" mass="21235">MAKRRAESDLPRTVEEFDRWYAQRPERWEFIAGVPVMMVPGANNRTIIKGNVFRPLASRLAGKPCRPLGDGPEVKSHQLSAIPVVVTCSPVEGRAGHITDPAVIVEMLSPSSERDDTGRKWQGYCLIPSLRHYLAVAQDKRFVTVHTRTGPDSFEERFYLGGTIDLPAIGAQLSLDEIYEGVTFEAEPADD</sequence>
<evidence type="ECO:0000313" key="2">
    <source>
        <dbReference type="EMBL" id="MEK0082493.1"/>
    </source>
</evidence>
<evidence type="ECO:0000313" key="3">
    <source>
        <dbReference type="Proteomes" id="UP001375743"/>
    </source>
</evidence>
<reference evidence="2 3" key="1">
    <citation type="submission" date="2024-01" db="EMBL/GenBank/DDBJ databases">
        <title>Multi-omics insights into the function and evolution of sodium benzoate biodegradation pathways in Benzoatithermus flavus gen. nov., sp. nov. from hot spring.</title>
        <authorList>
            <person name="Hu C.-J."/>
            <person name="Li W.-J."/>
        </authorList>
    </citation>
    <scope>NUCLEOTIDE SEQUENCE [LARGE SCALE GENOMIC DNA]</scope>
    <source>
        <strain evidence="2 3">SYSU G07066</strain>
    </source>
</reference>
<evidence type="ECO:0000259" key="1">
    <source>
        <dbReference type="Pfam" id="PF05685"/>
    </source>
</evidence>
<keyword evidence="2" id="KW-0378">Hydrolase</keyword>
<dbReference type="SUPFAM" id="SSF52980">
    <property type="entry name" value="Restriction endonuclease-like"/>
    <property type="match status" value="1"/>
</dbReference>
<dbReference type="CDD" id="cd06260">
    <property type="entry name" value="DUF820-like"/>
    <property type="match status" value="1"/>
</dbReference>
<accession>A0ABU8XMT7</accession>
<dbReference type="Pfam" id="PF05685">
    <property type="entry name" value="Uma2"/>
    <property type="match status" value="1"/>
</dbReference>
<dbReference type="PANTHER" id="PTHR36558">
    <property type="entry name" value="GLR1098 PROTEIN"/>
    <property type="match status" value="1"/>
</dbReference>
<gene>
    <name evidence="2" type="ORF">U1T56_04980</name>
</gene>
<dbReference type="RefSeq" id="WP_418158339.1">
    <property type="nucleotide sequence ID" value="NZ_JBBLZC010000003.1"/>
</dbReference>
<keyword evidence="2" id="KW-0255">Endonuclease</keyword>
<keyword evidence="2" id="KW-0540">Nuclease</keyword>
<comment type="caution">
    <text evidence="2">The sequence shown here is derived from an EMBL/GenBank/DDBJ whole genome shotgun (WGS) entry which is preliminary data.</text>
</comment>
<keyword evidence="3" id="KW-1185">Reference proteome</keyword>
<dbReference type="Gene3D" id="3.90.1570.10">
    <property type="entry name" value="tt1808, chain A"/>
    <property type="match status" value="1"/>
</dbReference>
<dbReference type="InterPro" id="IPR011335">
    <property type="entry name" value="Restrct_endonuc-II-like"/>
</dbReference>